<accession>H5TCZ5</accession>
<reference evidence="11 12" key="1">
    <citation type="journal article" date="2012" name="J. Bacteriol.">
        <title>Genome sequence of proteorhodopsin-containing sea ice bacterium Glaciecola punicea ACAM 611T.</title>
        <authorList>
            <person name="Qin Q.-L."/>
            <person name="Xie B.-B."/>
            <person name="Shu Y.-L."/>
            <person name="Rong J.-C."/>
            <person name="Zhao D.-L."/>
            <person name="Zhang X.-Y."/>
            <person name="Chen X.-L."/>
            <person name="Zhou B.-C."/>
            <person name="Zhanga Y.-Z."/>
        </authorList>
    </citation>
    <scope>NUCLEOTIDE SEQUENCE [LARGE SCALE GENOMIC DNA]</scope>
    <source>
        <strain evidence="11 12">ACAM 611</strain>
    </source>
</reference>
<evidence type="ECO:0000256" key="1">
    <source>
        <dbReference type="ARBA" id="ARBA00003943"/>
    </source>
</evidence>
<comment type="catalytic activity">
    <reaction evidence="8">
        <text>NAD(+) + NADPH + H(+)(in) = NADH + NADP(+) + H(+)(out)</text>
        <dbReference type="Rhea" id="RHEA:47992"/>
        <dbReference type="ChEBI" id="CHEBI:15378"/>
        <dbReference type="ChEBI" id="CHEBI:57540"/>
        <dbReference type="ChEBI" id="CHEBI:57783"/>
        <dbReference type="ChEBI" id="CHEBI:57945"/>
        <dbReference type="ChEBI" id="CHEBI:58349"/>
        <dbReference type="EC" id="7.1.1.1"/>
    </reaction>
</comment>
<dbReference type="Pfam" id="PF05222">
    <property type="entry name" value="AlaDh_PNT_N"/>
    <property type="match status" value="1"/>
</dbReference>
<dbReference type="InterPro" id="IPR007886">
    <property type="entry name" value="AlaDH/PNT_N"/>
</dbReference>
<dbReference type="AlphaFoldDB" id="H5TCZ5"/>
<keyword evidence="4" id="KW-0547">Nucleotide-binding</keyword>
<feature type="domain" description="Alanine dehydrogenase/pyridine nucleotide transhydrogenase N-terminal" evidence="10">
    <location>
        <begin position="5"/>
        <end position="140"/>
    </location>
</feature>
<keyword evidence="7" id="KW-0520">NAD</keyword>
<dbReference type="GO" id="GO:0005886">
    <property type="term" value="C:plasma membrane"/>
    <property type="evidence" value="ECO:0007669"/>
    <property type="project" value="TreeGrafter"/>
</dbReference>
<dbReference type="EC" id="7.1.1.1" evidence="3"/>
<dbReference type="InterPro" id="IPR008143">
    <property type="entry name" value="Ala_DH/PNT_CS2"/>
</dbReference>
<reference evidence="11 12" key="2">
    <citation type="journal article" date="2017" name="Antonie Van Leeuwenhoek">
        <title>Rhizobium rhizosphaerae sp. nov., a novel species isolated from rice rhizosphere.</title>
        <authorList>
            <person name="Zhao J.J."/>
            <person name="Zhang J."/>
            <person name="Zhang R.J."/>
            <person name="Zhang C.W."/>
            <person name="Yin H.Q."/>
            <person name="Zhang X.X."/>
        </authorList>
    </citation>
    <scope>NUCLEOTIDE SEQUENCE [LARGE SCALE GENOMIC DNA]</scope>
    <source>
        <strain evidence="11 12">ACAM 611</strain>
    </source>
</reference>
<dbReference type="InterPro" id="IPR007698">
    <property type="entry name" value="AlaDH/PNT_NAD(H)-bd"/>
</dbReference>
<gene>
    <name evidence="11" type="primary">pntA</name>
    <name evidence="11" type="ORF">GPUN_2057</name>
</gene>
<dbReference type="SUPFAM" id="SSF52283">
    <property type="entry name" value="Formate/glycerate dehydrogenase catalytic domain-like"/>
    <property type="match status" value="1"/>
</dbReference>
<dbReference type="EMBL" id="BAET01000022">
    <property type="protein sequence ID" value="GAB56172.1"/>
    <property type="molecule type" value="Genomic_DNA"/>
</dbReference>
<comment type="caution">
    <text evidence="11">The sequence shown here is derived from an EMBL/GenBank/DDBJ whole genome shotgun (WGS) entry which is preliminary data.</text>
</comment>
<dbReference type="InterPro" id="IPR036291">
    <property type="entry name" value="NAD(P)-bd_dom_sf"/>
</dbReference>
<dbReference type="GO" id="GO:0008750">
    <property type="term" value="F:proton-translocating NAD(P)+ transhydrogenase activity"/>
    <property type="evidence" value="ECO:0007669"/>
    <property type="project" value="UniProtKB-EC"/>
</dbReference>
<dbReference type="eggNOG" id="COG3288">
    <property type="taxonomic scope" value="Bacteria"/>
</dbReference>
<evidence type="ECO:0000256" key="2">
    <source>
        <dbReference type="ARBA" id="ARBA00005689"/>
    </source>
</evidence>
<evidence type="ECO:0000256" key="8">
    <source>
        <dbReference type="ARBA" id="ARBA00048202"/>
    </source>
</evidence>
<comment type="similarity">
    <text evidence="2">Belongs to the AlaDH/PNT family.</text>
</comment>
<comment type="function">
    <text evidence="1">The transhydrogenation between NADH and NADP is coupled to respiration and ATP hydrolysis and functions as a proton pump across the membrane.</text>
</comment>
<keyword evidence="5" id="KW-0521">NADP</keyword>
<evidence type="ECO:0000256" key="5">
    <source>
        <dbReference type="ARBA" id="ARBA00022857"/>
    </source>
</evidence>
<dbReference type="PANTHER" id="PTHR10160">
    <property type="entry name" value="NAD(P) TRANSHYDROGENASE"/>
    <property type="match status" value="1"/>
</dbReference>
<dbReference type="STRING" id="56804.BAE46_11735"/>
<evidence type="ECO:0000259" key="9">
    <source>
        <dbReference type="SMART" id="SM01002"/>
    </source>
</evidence>
<evidence type="ECO:0000259" key="10">
    <source>
        <dbReference type="SMART" id="SM01003"/>
    </source>
</evidence>
<dbReference type="CDD" id="cd05304">
    <property type="entry name" value="Rubrum_tdh"/>
    <property type="match status" value="1"/>
</dbReference>
<dbReference type="OrthoDB" id="9804592at2"/>
<proteinExistence type="inferred from homology"/>
<evidence type="ECO:0000313" key="12">
    <source>
        <dbReference type="Proteomes" id="UP000053586"/>
    </source>
</evidence>
<dbReference type="GO" id="GO:0016491">
    <property type="term" value="F:oxidoreductase activity"/>
    <property type="evidence" value="ECO:0007669"/>
    <property type="project" value="UniProtKB-KW"/>
</dbReference>
<dbReference type="PANTHER" id="PTHR10160:SF19">
    <property type="entry name" value="PROTON-TRANSLOCATING NAD(P)(+) TRANSHYDROGENASE"/>
    <property type="match status" value="1"/>
</dbReference>
<evidence type="ECO:0000256" key="6">
    <source>
        <dbReference type="ARBA" id="ARBA00022967"/>
    </source>
</evidence>
<organism evidence="11 12">
    <name type="scientific">Glaciecola punicea ACAM 611</name>
    <dbReference type="NCBI Taxonomy" id="1121923"/>
    <lineage>
        <taxon>Bacteria</taxon>
        <taxon>Pseudomonadati</taxon>
        <taxon>Pseudomonadota</taxon>
        <taxon>Gammaproteobacteria</taxon>
        <taxon>Alteromonadales</taxon>
        <taxon>Alteromonadaceae</taxon>
        <taxon>Glaciecola</taxon>
    </lineage>
</organism>
<protein>
    <recommendedName>
        <fullName evidence="3">proton-translocating NAD(P)(+) transhydrogenase</fullName>
        <ecNumber evidence="3">7.1.1.1</ecNumber>
    </recommendedName>
</protein>
<evidence type="ECO:0000313" key="11">
    <source>
        <dbReference type="EMBL" id="GAB56172.1"/>
    </source>
</evidence>
<dbReference type="GO" id="GO:0050661">
    <property type="term" value="F:NADP binding"/>
    <property type="evidence" value="ECO:0007669"/>
    <property type="project" value="TreeGrafter"/>
</dbReference>
<dbReference type="Proteomes" id="UP000053586">
    <property type="component" value="Unassembled WGS sequence"/>
</dbReference>
<evidence type="ECO:0000256" key="4">
    <source>
        <dbReference type="ARBA" id="ARBA00022741"/>
    </source>
</evidence>
<dbReference type="GO" id="GO:0006740">
    <property type="term" value="P:NADPH regeneration"/>
    <property type="evidence" value="ECO:0007669"/>
    <property type="project" value="TreeGrafter"/>
</dbReference>
<keyword evidence="11" id="KW-0560">Oxidoreductase</keyword>
<evidence type="ECO:0000256" key="3">
    <source>
        <dbReference type="ARBA" id="ARBA00012943"/>
    </source>
</evidence>
<sequence>MSVLVFVKEPYHLEKRCALLPDNVKIYKRLGATVQVESQIGDTLGFTDQHYIDAGAEIFTDRSAALSTAHAVLSVRPLALEELAQTPQSCCSISFFDPFNSPDKITSLLDNKRSCISMELIPRSTRCQKMDALSSQASLAGYVMVLKAMSNLHKTLPMMMTPAGTLKPAKVFIIGVGVAGLQAIATAKRMGANVIAYDTRPECAQQVQSLGAKFLNIDLGVTESTDQGYAKALSEEQLTLQQQAQADCIADSDIVITTAQLFGRKPPLLISNDVILRMKPGSVIVDMAALDGGNVEASVAGETIIYKAVKIVGDGDWAGEVALDASQMYANNLMALVQDMYNTETSLFTVDAQNDVLKSALVTYNGEVINPILKSQYTKETA</sequence>
<keyword evidence="12" id="KW-1185">Reference proteome</keyword>
<feature type="domain" description="Alanine dehydrogenase/pyridine nucleotide transhydrogenase NAD(H)-binding" evidence="9">
    <location>
        <begin position="149"/>
        <end position="313"/>
    </location>
</feature>
<dbReference type="PROSITE" id="PS00837">
    <property type="entry name" value="ALADH_PNT_2"/>
    <property type="match status" value="1"/>
</dbReference>
<dbReference type="SMART" id="SM01002">
    <property type="entry name" value="AlaDh_PNT_C"/>
    <property type="match status" value="1"/>
</dbReference>
<keyword evidence="6" id="KW-1278">Translocase</keyword>
<dbReference type="Gene3D" id="3.40.50.720">
    <property type="entry name" value="NAD(P)-binding Rossmann-like Domain"/>
    <property type="match status" value="2"/>
</dbReference>
<dbReference type="RefSeq" id="WP_006006040.1">
    <property type="nucleotide sequence ID" value="NZ_BAET01000022.1"/>
</dbReference>
<dbReference type="SMART" id="SM01003">
    <property type="entry name" value="AlaDh_PNT_N"/>
    <property type="match status" value="1"/>
</dbReference>
<dbReference type="SUPFAM" id="SSF51735">
    <property type="entry name" value="NAD(P)-binding Rossmann-fold domains"/>
    <property type="match status" value="1"/>
</dbReference>
<name>H5TCZ5_9ALTE</name>
<evidence type="ECO:0000256" key="7">
    <source>
        <dbReference type="ARBA" id="ARBA00023027"/>
    </source>
</evidence>
<dbReference type="Pfam" id="PF01262">
    <property type="entry name" value="AlaDh_PNT_C"/>
    <property type="match status" value="1"/>
</dbReference>